<protein>
    <submittedName>
        <fullName evidence="1">Fimbrial assembly protein</fullName>
    </submittedName>
</protein>
<dbReference type="EMBL" id="MIJY01000007">
    <property type="protein sequence ID" value="OEG18195.1"/>
    <property type="molecule type" value="Genomic_DNA"/>
</dbReference>
<dbReference type="Pfam" id="PF20585">
    <property type="entry name" value="Pectate_lyase_5"/>
    <property type="match status" value="1"/>
</dbReference>
<dbReference type="OrthoDB" id="2176356at2"/>
<gene>
    <name evidence="1" type="ORF">BCR25_17040</name>
</gene>
<dbReference type="PATRIC" id="fig|332950.4.peg.1139"/>
<keyword evidence="2" id="KW-1185">Reference proteome</keyword>
<dbReference type="NCBIfam" id="TIGR01451">
    <property type="entry name" value="B_ant_repeat"/>
    <property type="match status" value="1"/>
</dbReference>
<dbReference type="InterPro" id="IPR008966">
    <property type="entry name" value="Adhesion_dom_sf"/>
</dbReference>
<sequence length="1140" mass="122592">MKIGKKSYVVWTLVLLAGIFSVVLLRNTTPMKASEEKYSIITGIADKDGKVPVTIKIAEPLNETLVLSYEGVTGVTAADMLAGLSPDSANTVKIEDTDLDTEKRIITQKSSQTLELNFFVEKADNDAEPEMILSDEKKVELASAKLVFPETVSTPVMRSTLAQATPYLTGNYPGDNGQPGPTTQEMEAANQAANVAIGFNPEVNVKYVSTWADLRAAYNDATVTKIVLEADISNSSNQSMTTRRTSIEIDGAGHTLYLGSQSFEINSPTDGIGFFHIHDMVAQQNLNNGYSSAGRYAFVNGTNFTSNVAGWTFRTGNITTEPTNGKRVGRFIRAYQSMIQTYGYMNLTTTEENYYAGGMIIEDKTQWRGTVTYANYSAVWFVENSTNAASTSKSMEFTVGKDALVSLKNETTGAAFPAVYQHYRGMTIGEGSTYNSNMQGNSVRFDDSGSSLTVKKDATVNLLSRGTGSVMQFSADNTAFNLEPRGSIYIVGSTTSPVVDITGGSNRTFTMNSPKGFDIRNKNTGSTSNSPAVSTTNVATNILTINDSDIDLWTLRSELMGPSQQTYAKVEQFSAKANGGTANVTTTEPGLATFVATQYRRIAGMNANPEVEWVPVTDADKTYKARVKIGMTPTDNFDEDGNVILQPVYAAAGQAEVTFTDTFGDTHTVPTDASGYATVTDTRFNIAGKDIKAHAVRGPWISETDPVTTVIDVTPPEPAVVTGDKVTNGMKQLSGKDAEPKAKIYLDINGVRQAAVGVVNDDGTWTYNLPHYLEKGDVIQIFLEDNAAKITETLTPAAPSTNTDTGNINPATEMTYRDATFKAATKYTVEDVIPDKPLMDKKVVSTGGSTTQVGDTLTYTLTATNGKEAGSGAVWNNVSITDSIPAGLTFDPLTADVTINGTAAVKDTDYTYDVDSRLLTVKAGNLRAGESAIVTFKTEVEQSAVGKIVNNIGTATGFSPRESGAFIEGADDPERAHDIFTKDANVDNPGGSIFGILELVSAPKTINFGETEFSTSGTKINNPSYEGDDLVVKDGRAVQETWTLNARLEKELAKVDDPSVYIPRAIRYVHQNKEITLMGASQAIASRKNENNDPYNISGTWSPEGDGFKLKVESGQSVEAGEYEATIVWELVAGPPPVNP</sequence>
<dbReference type="InterPro" id="IPR026466">
    <property type="entry name" value="Fim_isopep_form_D2_dom"/>
</dbReference>
<evidence type="ECO:0000313" key="1">
    <source>
        <dbReference type="EMBL" id="OEG18195.1"/>
    </source>
</evidence>
<accession>A0A1E5H036</accession>
<dbReference type="Proteomes" id="UP000095094">
    <property type="component" value="Unassembled WGS sequence"/>
</dbReference>
<dbReference type="RefSeq" id="WP_069662748.1">
    <property type="nucleotide sequence ID" value="NZ_JBHUJJ010000001.1"/>
</dbReference>
<dbReference type="InterPro" id="IPR046776">
    <property type="entry name" value="Pectate_lyase_5"/>
</dbReference>
<dbReference type="AlphaFoldDB" id="A0A1E5H036"/>
<name>A0A1E5H036_9ENTE</name>
<comment type="caution">
    <text evidence="1">The sequence shown here is derived from an EMBL/GenBank/DDBJ whole genome shotgun (WGS) entry which is preliminary data.</text>
</comment>
<reference evidence="2" key="1">
    <citation type="submission" date="2016-09" db="EMBL/GenBank/DDBJ databases">
        <authorList>
            <person name="Gulvik C.A."/>
        </authorList>
    </citation>
    <scope>NUCLEOTIDE SEQUENCE [LARGE SCALE GENOMIC DNA]</scope>
    <source>
        <strain evidence="2">LMG 8895</strain>
    </source>
</reference>
<dbReference type="InterPro" id="IPR047589">
    <property type="entry name" value="DUF11_rpt"/>
</dbReference>
<dbReference type="SUPFAM" id="SSF49401">
    <property type="entry name" value="Bacterial adhesins"/>
    <property type="match status" value="1"/>
</dbReference>
<dbReference type="NCBIfam" id="TIGR04226">
    <property type="entry name" value="RrgB_K2N_iso_D2"/>
    <property type="match status" value="1"/>
</dbReference>
<dbReference type="Gene3D" id="2.60.40.740">
    <property type="match status" value="1"/>
</dbReference>
<evidence type="ECO:0000313" key="2">
    <source>
        <dbReference type="Proteomes" id="UP000095094"/>
    </source>
</evidence>
<proteinExistence type="predicted"/>
<organism evidence="1 2">
    <name type="scientific">Enterococcus termitis</name>
    <dbReference type="NCBI Taxonomy" id="332950"/>
    <lineage>
        <taxon>Bacteria</taxon>
        <taxon>Bacillati</taxon>
        <taxon>Bacillota</taxon>
        <taxon>Bacilli</taxon>
        <taxon>Lactobacillales</taxon>
        <taxon>Enterococcaceae</taxon>
        <taxon>Enterococcus</taxon>
    </lineage>
</organism>